<comment type="caution">
    <text evidence="2">The sequence shown here is derived from an EMBL/GenBank/DDBJ whole genome shotgun (WGS) entry which is preliminary data.</text>
</comment>
<evidence type="ECO:0000313" key="2">
    <source>
        <dbReference type="EMBL" id="KFB74609.1"/>
    </source>
</evidence>
<dbReference type="Proteomes" id="UP000020077">
    <property type="component" value="Unassembled WGS sequence"/>
</dbReference>
<sequence length="474" mass="52686">MVRSKFDDKQESAAGNGQAVVLSPQERRAQGSALRDLVSREAQGGWKPPKKRRDPIEVLTASNEGRMPELVPIRFGRMLQSPFTFYRGSAAIMAADLASTPNTGLRVQACGDAHLLNFGGFATPERQVVFDVNDLDETLPAPWEWDLKRLAASIVIAAQYLRLHENEATRAATATVRAYRERMADYSSMRALDVWYDTIPLDRVQAEMSGTSDKRRQLVARRIQKARQQSAVENVFLKLAEHHGALPKIKDNPPLVFHPSEEQAPGMQTQYREALDTYRASLPEHVRVLFDRFHLCDVAVKVVGVGSVGTQCLVALFMAADNDPLFLQIKEARASVLEPYAGASLHANHGQRVVAGQRLMQGASDMFLGWTAGVNGRHYYFRQLRDVKISAIVEGWDVDLLTIYGRLCARALARAHARSGDAALIAGYMGSSSIFDDAIGEFAVEYSDQNQRDYRAFVKAVREGRLEAQVEDNP</sequence>
<organism evidence="2 3">
    <name type="scientific">Candidatus Accumulibacter phosphatis</name>
    <dbReference type="NCBI Taxonomy" id="327160"/>
    <lineage>
        <taxon>Bacteria</taxon>
        <taxon>Pseudomonadati</taxon>
        <taxon>Pseudomonadota</taxon>
        <taxon>Betaproteobacteria</taxon>
        <taxon>Candidatus Accumulibacter</taxon>
    </lineage>
</organism>
<dbReference type="InterPro" id="IPR018721">
    <property type="entry name" value="DUF2252"/>
</dbReference>
<feature type="region of interest" description="Disordered" evidence="1">
    <location>
        <begin position="1"/>
        <end position="53"/>
    </location>
</feature>
<gene>
    <name evidence="2" type="ORF">AW09_000060</name>
</gene>
<proteinExistence type="predicted"/>
<reference evidence="2 3" key="1">
    <citation type="submission" date="2014-02" db="EMBL/GenBank/DDBJ databases">
        <title>Expanding our view of genomic diversity in Candidatus Accumulibacter clades.</title>
        <authorList>
            <person name="Skennerton C.T."/>
            <person name="Barr J.J."/>
            <person name="Slater F.R."/>
            <person name="Bond P.L."/>
            <person name="Tyson G.W."/>
        </authorList>
    </citation>
    <scope>NUCLEOTIDE SEQUENCE [LARGE SCALE GENOMIC DNA]</scope>
    <source>
        <strain evidence="3">BA-91</strain>
    </source>
</reference>
<dbReference type="PANTHER" id="PTHR39441">
    <property type="entry name" value="DUF2252 DOMAIN-CONTAINING PROTEIN"/>
    <property type="match status" value="1"/>
</dbReference>
<dbReference type="PANTHER" id="PTHR39441:SF1">
    <property type="entry name" value="DUF2252 DOMAIN-CONTAINING PROTEIN"/>
    <property type="match status" value="1"/>
</dbReference>
<evidence type="ECO:0000256" key="1">
    <source>
        <dbReference type="SAM" id="MobiDB-lite"/>
    </source>
</evidence>
<protein>
    <recommendedName>
        <fullName evidence="4">DUF2252 domain-containing protein</fullName>
    </recommendedName>
</protein>
<dbReference type="Pfam" id="PF10009">
    <property type="entry name" value="DUF2252"/>
    <property type="match status" value="1"/>
</dbReference>
<dbReference type="AlphaFoldDB" id="A0A080MBV0"/>
<evidence type="ECO:0008006" key="4">
    <source>
        <dbReference type="Google" id="ProtNLM"/>
    </source>
</evidence>
<name>A0A080MBV0_9PROT</name>
<accession>A0A080MBV0</accession>
<evidence type="ECO:0000313" key="3">
    <source>
        <dbReference type="Proteomes" id="UP000020077"/>
    </source>
</evidence>
<feature type="compositionally biased region" description="Basic and acidic residues" evidence="1">
    <location>
        <begin position="1"/>
        <end position="11"/>
    </location>
</feature>
<dbReference type="EMBL" id="JDVG02000011">
    <property type="protein sequence ID" value="KFB74609.1"/>
    <property type="molecule type" value="Genomic_DNA"/>
</dbReference>